<dbReference type="InterPro" id="IPR000805">
    <property type="entry name" value="Glyco_hydro_26"/>
</dbReference>
<dbReference type="RefSeq" id="XP_037154099.1">
    <property type="nucleotide sequence ID" value="XM_037301282.1"/>
</dbReference>
<dbReference type="AlphaFoldDB" id="A0A8H6FE78"/>
<dbReference type="PANTHER" id="PTHR40079:SF6">
    <property type="entry name" value="GH26 DOMAIN-CONTAINING PROTEIN"/>
    <property type="match status" value="1"/>
</dbReference>
<reference evidence="1 2" key="1">
    <citation type="journal article" date="2020" name="Genomics">
        <title>Complete, high-quality genomes from long-read metagenomic sequencing of two wolf lichen thalli reveals enigmatic genome architecture.</title>
        <authorList>
            <person name="McKenzie S.K."/>
            <person name="Walston R.F."/>
            <person name="Allen J.L."/>
        </authorList>
    </citation>
    <scope>NUCLEOTIDE SEQUENCE [LARGE SCALE GENOMIC DNA]</scope>
    <source>
        <strain evidence="1">WasteWater1</strain>
    </source>
</reference>
<dbReference type="Proteomes" id="UP000593566">
    <property type="component" value="Unassembled WGS sequence"/>
</dbReference>
<evidence type="ECO:0000313" key="1">
    <source>
        <dbReference type="EMBL" id="KAF6225232.1"/>
    </source>
</evidence>
<dbReference type="SUPFAM" id="SSF51445">
    <property type="entry name" value="(Trans)glycosidases"/>
    <property type="match status" value="1"/>
</dbReference>
<dbReference type="InterPro" id="IPR017853">
    <property type="entry name" value="GH"/>
</dbReference>
<protein>
    <recommendedName>
        <fullName evidence="3">GH26 domain-containing protein</fullName>
    </recommendedName>
</protein>
<keyword evidence="2" id="KW-1185">Reference proteome</keyword>
<accession>A0A8H6FE78</accession>
<comment type="caution">
    <text evidence="1">The sequence shown here is derived from an EMBL/GenBank/DDBJ whole genome shotgun (WGS) entry which is preliminary data.</text>
</comment>
<dbReference type="Gene3D" id="3.20.20.80">
    <property type="entry name" value="Glycosidases"/>
    <property type="match status" value="1"/>
</dbReference>
<dbReference type="GeneID" id="59338820"/>
<organism evidence="1 2">
    <name type="scientific">Letharia lupina</name>
    <dbReference type="NCBI Taxonomy" id="560253"/>
    <lineage>
        <taxon>Eukaryota</taxon>
        <taxon>Fungi</taxon>
        <taxon>Dikarya</taxon>
        <taxon>Ascomycota</taxon>
        <taxon>Pezizomycotina</taxon>
        <taxon>Lecanoromycetes</taxon>
        <taxon>OSLEUM clade</taxon>
        <taxon>Lecanoromycetidae</taxon>
        <taxon>Lecanorales</taxon>
        <taxon>Lecanorineae</taxon>
        <taxon>Parmeliaceae</taxon>
        <taxon>Letharia</taxon>
    </lineage>
</organism>
<sequence length="479" mass="51984">MAAEGFIPRGLLLDRGQGGVEDPLTSFHRPPYTFSLTACLSIESALCLAYASVFSEFLRQPKPCGFDLTGPEKGLSRVDDMILEATPAADELVLGHSDPLQLPPILINTRRLSFGSGMSAGKCSHTAHQKSLASLAGKIKVELSTLVILIIDGSCAAMLEGRDACGNDSALGGMQSSGGVYWGFLPDCCTGGDIMLMSTINGLTGKQASASDLVVIRQFNLVLTENSYGYNSQIRGLPYIGEQFDSIKGDIVQSGTVFIPAIMPTKVKFLDITSIVADQIAATDEFVTAWQKVHAAVANNSQTLMFWCPNYNTVENMQPCWPGAEYVDIVGMDDYPPAETAFASVYGAFCDGFAARYDKHFCIGETGSFNGGTVEAKEAWVSQISNVDLNRFPCYKSITWFEYLKASDDGSSEYDYRIIQGQLPAPIEQTLSNFKQLARLTRCVARALRFASLFVLSGKLGLFAPYISDNPFQQRDISC</sequence>
<dbReference type="GO" id="GO:0016985">
    <property type="term" value="F:mannan endo-1,4-beta-mannosidase activity"/>
    <property type="evidence" value="ECO:0007669"/>
    <property type="project" value="InterPro"/>
</dbReference>
<evidence type="ECO:0000313" key="2">
    <source>
        <dbReference type="Proteomes" id="UP000593566"/>
    </source>
</evidence>
<proteinExistence type="predicted"/>
<name>A0A8H6FE78_9LECA</name>
<dbReference type="EMBL" id="JACCJB010000008">
    <property type="protein sequence ID" value="KAF6225232.1"/>
    <property type="molecule type" value="Genomic_DNA"/>
</dbReference>
<evidence type="ECO:0008006" key="3">
    <source>
        <dbReference type="Google" id="ProtNLM"/>
    </source>
</evidence>
<dbReference type="PANTHER" id="PTHR40079">
    <property type="entry name" value="MANNAN ENDO-1,4-BETA-MANNOSIDASE E-RELATED"/>
    <property type="match status" value="1"/>
</dbReference>
<dbReference type="GO" id="GO:0006080">
    <property type="term" value="P:substituted mannan metabolic process"/>
    <property type="evidence" value="ECO:0007669"/>
    <property type="project" value="InterPro"/>
</dbReference>
<gene>
    <name evidence="1" type="ORF">HO133_010429</name>
</gene>